<dbReference type="RefSeq" id="WP_377489246.1">
    <property type="nucleotide sequence ID" value="NZ_JBHMDO010000003.1"/>
</dbReference>
<name>A0ABV5KHS4_9BACL</name>
<dbReference type="Proteomes" id="UP001589747">
    <property type="component" value="Unassembled WGS sequence"/>
</dbReference>
<gene>
    <name evidence="2" type="ORF">ACFFSY_02280</name>
</gene>
<evidence type="ECO:0000313" key="3">
    <source>
        <dbReference type="Proteomes" id="UP001589747"/>
    </source>
</evidence>
<evidence type="ECO:0008006" key="4">
    <source>
        <dbReference type="Google" id="ProtNLM"/>
    </source>
</evidence>
<evidence type="ECO:0000256" key="1">
    <source>
        <dbReference type="SAM" id="MobiDB-lite"/>
    </source>
</evidence>
<dbReference type="EMBL" id="JBHMDO010000003">
    <property type="protein sequence ID" value="MFB9324766.1"/>
    <property type="molecule type" value="Genomic_DNA"/>
</dbReference>
<feature type="region of interest" description="Disordered" evidence="1">
    <location>
        <begin position="109"/>
        <end position="133"/>
    </location>
</feature>
<accession>A0ABV5KHS4</accession>
<sequence>MQHDTALLFQFPDEAMAALAADTLMELGYEPDVRGGTEVHIHLHGSDLTSALEIAQSHGGVMSGQTRLDENAITASAYSLDAITIPAHIVNEDLIAREEAEMGLRNHDEDAVDPDIFTPDAGTYDHFSGDVHT</sequence>
<reference evidence="2 3" key="1">
    <citation type="submission" date="2024-09" db="EMBL/GenBank/DDBJ databases">
        <authorList>
            <person name="Sun Q."/>
            <person name="Mori K."/>
        </authorList>
    </citation>
    <scope>NUCLEOTIDE SEQUENCE [LARGE SCALE GENOMIC DNA]</scope>
    <source>
        <strain evidence="2 3">TISTR 2452</strain>
    </source>
</reference>
<comment type="caution">
    <text evidence="2">The sequence shown here is derived from an EMBL/GenBank/DDBJ whole genome shotgun (WGS) entry which is preliminary data.</text>
</comment>
<protein>
    <recommendedName>
        <fullName evidence="4">DNA/RNA helicase</fullName>
    </recommendedName>
</protein>
<evidence type="ECO:0000313" key="2">
    <source>
        <dbReference type="EMBL" id="MFB9324766.1"/>
    </source>
</evidence>
<proteinExistence type="predicted"/>
<organism evidence="2 3">
    <name type="scientific">Paenibacillus aurantiacus</name>
    <dbReference type="NCBI Taxonomy" id="1936118"/>
    <lineage>
        <taxon>Bacteria</taxon>
        <taxon>Bacillati</taxon>
        <taxon>Bacillota</taxon>
        <taxon>Bacilli</taxon>
        <taxon>Bacillales</taxon>
        <taxon>Paenibacillaceae</taxon>
        <taxon>Paenibacillus</taxon>
    </lineage>
</organism>
<keyword evidence="3" id="KW-1185">Reference proteome</keyword>